<dbReference type="OrthoDB" id="3344688at2759"/>
<organism evidence="1 2">
    <name type="scientific">Sparassis crispa</name>
    <dbReference type="NCBI Taxonomy" id="139825"/>
    <lineage>
        <taxon>Eukaryota</taxon>
        <taxon>Fungi</taxon>
        <taxon>Dikarya</taxon>
        <taxon>Basidiomycota</taxon>
        <taxon>Agaricomycotina</taxon>
        <taxon>Agaricomycetes</taxon>
        <taxon>Polyporales</taxon>
        <taxon>Sparassidaceae</taxon>
        <taxon>Sparassis</taxon>
    </lineage>
</organism>
<accession>A0A401GDN9</accession>
<dbReference type="EMBL" id="BFAD01000002">
    <property type="protein sequence ID" value="GBE80251.1"/>
    <property type="molecule type" value="Genomic_DNA"/>
</dbReference>
<evidence type="ECO:0000313" key="2">
    <source>
        <dbReference type="Proteomes" id="UP000287166"/>
    </source>
</evidence>
<evidence type="ECO:0000313" key="1">
    <source>
        <dbReference type="EMBL" id="GBE80251.1"/>
    </source>
</evidence>
<dbReference type="RefSeq" id="XP_027611164.1">
    <property type="nucleotide sequence ID" value="XM_027755363.1"/>
</dbReference>
<gene>
    <name evidence="1" type="ORF">SCP_0214620</name>
</gene>
<comment type="caution">
    <text evidence="1">The sequence shown here is derived from an EMBL/GenBank/DDBJ whole genome shotgun (WGS) entry which is preliminary data.</text>
</comment>
<proteinExistence type="predicted"/>
<reference evidence="1 2" key="1">
    <citation type="journal article" date="2018" name="Sci. Rep.">
        <title>Genome sequence of the cauliflower mushroom Sparassis crispa (Hanabiratake) and its association with beneficial usage.</title>
        <authorList>
            <person name="Kiyama R."/>
            <person name="Furutani Y."/>
            <person name="Kawaguchi K."/>
            <person name="Nakanishi T."/>
        </authorList>
    </citation>
    <scope>NUCLEOTIDE SEQUENCE [LARGE SCALE GENOMIC DNA]</scope>
</reference>
<protein>
    <recommendedName>
        <fullName evidence="3">Retrovirus-related Pol polyprotein from transposon TNT 1-94</fullName>
    </recommendedName>
</protein>
<dbReference type="AlphaFoldDB" id="A0A401GDN9"/>
<keyword evidence="2" id="KW-1185">Reference proteome</keyword>
<dbReference type="STRING" id="139825.A0A401GDN9"/>
<sequence>MEITHNFPRHILELSQCQYVENALTQHGMADCHPVSTPMAQNQKLIKLSEAEIDPKPYQSALGSLIYAMLSTRPNLTFAVDTLSHHAMMSGKEHWNALM</sequence>
<evidence type="ECO:0008006" key="3">
    <source>
        <dbReference type="Google" id="ProtNLM"/>
    </source>
</evidence>
<dbReference type="Proteomes" id="UP000287166">
    <property type="component" value="Unassembled WGS sequence"/>
</dbReference>
<dbReference type="GeneID" id="38777168"/>
<name>A0A401GDN9_9APHY</name>
<dbReference type="InParanoid" id="A0A401GDN9"/>